<protein>
    <submittedName>
        <fullName evidence="2">GNAT family N-acetyltransferase</fullName>
    </submittedName>
</protein>
<dbReference type="PANTHER" id="PTHR43441:SF11">
    <property type="entry name" value="RIBOSOMAL-PROTEIN-SERINE ACETYLTRANSFERASE"/>
    <property type="match status" value="1"/>
</dbReference>
<gene>
    <name evidence="2" type="ORF">CS022_13350</name>
</gene>
<dbReference type="GO" id="GO:0005737">
    <property type="term" value="C:cytoplasm"/>
    <property type="evidence" value="ECO:0007669"/>
    <property type="project" value="TreeGrafter"/>
</dbReference>
<proteinExistence type="predicted"/>
<dbReference type="Pfam" id="PF13302">
    <property type="entry name" value="Acetyltransf_3"/>
    <property type="match status" value="1"/>
</dbReference>
<dbReference type="PANTHER" id="PTHR43441">
    <property type="entry name" value="RIBOSOMAL-PROTEIN-SERINE ACETYLTRANSFERASE"/>
    <property type="match status" value="1"/>
</dbReference>
<accession>A0A4Q0YP97</accession>
<dbReference type="Gene3D" id="3.40.630.30">
    <property type="match status" value="1"/>
</dbReference>
<dbReference type="Proteomes" id="UP000290287">
    <property type="component" value="Unassembled WGS sequence"/>
</dbReference>
<dbReference type="EMBL" id="PEIB01000015">
    <property type="protein sequence ID" value="RXJ72837.1"/>
    <property type="molecule type" value="Genomic_DNA"/>
</dbReference>
<dbReference type="InterPro" id="IPR051908">
    <property type="entry name" value="Ribosomal_N-acetyltransferase"/>
</dbReference>
<comment type="caution">
    <text evidence="2">The sequence shown here is derived from an EMBL/GenBank/DDBJ whole genome shotgun (WGS) entry which is preliminary data.</text>
</comment>
<feature type="domain" description="N-acetyltransferase" evidence="1">
    <location>
        <begin position="39"/>
        <end position="176"/>
    </location>
</feature>
<dbReference type="GO" id="GO:1990189">
    <property type="term" value="F:protein N-terminal-serine acetyltransferase activity"/>
    <property type="evidence" value="ECO:0007669"/>
    <property type="project" value="TreeGrafter"/>
</dbReference>
<evidence type="ECO:0000313" key="2">
    <source>
        <dbReference type="EMBL" id="RXJ72837.1"/>
    </source>
</evidence>
<name>A0A4Q0YP97_9GAMM</name>
<dbReference type="InterPro" id="IPR016181">
    <property type="entry name" value="Acyl_CoA_acyltransferase"/>
</dbReference>
<dbReference type="InterPro" id="IPR000182">
    <property type="entry name" value="GNAT_dom"/>
</dbReference>
<evidence type="ECO:0000259" key="1">
    <source>
        <dbReference type="Pfam" id="PF13302"/>
    </source>
</evidence>
<dbReference type="SUPFAM" id="SSF55729">
    <property type="entry name" value="Acyl-CoA N-acyltransferases (Nat)"/>
    <property type="match status" value="1"/>
</dbReference>
<reference evidence="2 3" key="1">
    <citation type="submission" date="2017-10" db="EMBL/GenBank/DDBJ databases">
        <title>Nyctiphanis sp. nov., isolated from the stomach of the euphausiid Nyctiphanes simplex (Hansen, 1911) in the Gulf of California.</title>
        <authorList>
            <person name="Gomez-Gil B."/>
            <person name="Aguilar-Mendez M."/>
            <person name="Lopez-Cortes A."/>
            <person name="Gomez-Gutierrez J."/>
            <person name="Roque A."/>
            <person name="Lang E."/>
            <person name="Gonzalez-Castillo A."/>
        </authorList>
    </citation>
    <scope>NUCLEOTIDE SEQUENCE [LARGE SCALE GENOMIC DNA]</scope>
    <source>
        <strain evidence="2 3">CAIM 600</strain>
    </source>
</reference>
<dbReference type="AlphaFoldDB" id="A0A4Q0YP97"/>
<sequence length="202" mass="22579">MPYTTNQLKRRIQAGVVLPTLHFKNAEICLLDLAIRGDRIVLFPVHDRYAETIFTEFNASITRYMIPKPADDISEIREFIDVAKTAMTLRTSVFCAVCCKQSHEFLGICAFEGQKSASTPELGLWIKKSAHGNRYGLEAMETLFNWAIDNIDFDFAVYPVDKANAPSSAIAEHLGGEIAYEKLAKSQSGFTLNEVVYHVPGL</sequence>
<keyword evidence="3" id="KW-1185">Reference proteome</keyword>
<organism evidence="2 3">
    <name type="scientific">Veronia nyctiphanis</name>
    <dbReference type="NCBI Taxonomy" id="1278244"/>
    <lineage>
        <taxon>Bacteria</taxon>
        <taxon>Pseudomonadati</taxon>
        <taxon>Pseudomonadota</taxon>
        <taxon>Gammaproteobacteria</taxon>
        <taxon>Vibrionales</taxon>
        <taxon>Vibrionaceae</taxon>
        <taxon>Veronia</taxon>
    </lineage>
</organism>
<keyword evidence="2" id="KW-0808">Transferase</keyword>
<dbReference type="GO" id="GO:0008999">
    <property type="term" value="F:protein-N-terminal-alanine acetyltransferase activity"/>
    <property type="evidence" value="ECO:0007669"/>
    <property type="project" value="TreeGrafter"/>
</dbReference>
<evidence type="ECO:0000313" key="3">
    <source>
        <dbReference type="Proteomes" id="UP000290287"/>
    </source>
</evidence>